<evidence type="ECO:0000256" key="1">
    <source>
        <dbReference type="ARBA" id="ARBA00004127"/>
    </source>
</evidence>
<dbReference type="Proteomes" id="UP000041254">
    <property type="component" value="Unassembled WGS sequence"/>
</dbReference>
<evidence type="ECO:0000313" key="8">
    <source>
        <dbReference type="EMBL" id="CEL91875.1"/>
    </source>
</evidence>
<comment type="similarity">
    <text evidence="2">Belongs to the nucleobase:cation symporter-2 (NCS2) (TC 2.A.40) family. Azg-like subfamily.</text>
</comment>
<dbReference type="PhylomeDB" id="A0A0G4E903"/>
<comment type="subcellular location">
    <subcellularLocation>
        <location evidence="1">Endomembrane system</location>
        <topology evidence="1">Multi-pass membrane protein</topology>
    </subcellularLocation>
</comment>
<dbReference type="VEuPathDB" id="CryptoDB:Vbra_1478"/>
<evidence type="ECO:0000256" key="5">
    <source>
        <dbReference type="ARBA" id="ARBA00022989"/>
    </source>
</evidence>
<feature type="transmembrane region" description="Helical" evidence="7">
    <location>
        <begin position="411"/>
        <end position="444"/>
    </location>
</feature>
<keyword evidence="3" id="KW-0813">Transport</keyword>
<reference evidence="8 9" key="1">
    <citation type="submission" date="2014-11" db="EMBL/GenBank/DDBJ databases">
        <authorList>
            <person name="Zhu J."/>
            <person name="Qi W."/>
            <person name="Song R."/>
        </authorList>
    </citation>
    <scope>NUCLEOTIDE SEQUENCE [LARGE SCALE GENOMIC DNA]</scope>
</reference>
<feature type="transmembrane region" description="Helical" evidence="7">
    <location>
        <begin position="232"/>
        <end position="255"/>
    </location>
</feature>
<protein>
    <recommendedName>
        <fullName evidence="10">Xanthine/uracil/vitamin C permease</fullName>
    </recommendedName>
</protein>
<sequence>MARDMRRVQDQVGSYAVLQGGDQPHDLSPPPRTFADRIDRFFHITARGSDFKTEFRAGLVLFTTMCYIIVVNPDILSAAKLDKTAVASSTALCACVGSIVMGLFANLPFGTAPGMGLNTYFAYELVVQEHFTASQALAICMAAGGIFLFLGLTGLSNILVNNIPLSMKKAIVVGIGMFQTIVGLYSLGFIEPGTYTVLQLGSNIGTTDQLMGLFTILLISLLMLLEAPGSILIGIIASVGISLSAGFAPLPKAFVGAPDLELPTLDYSVLQTGKGWISVFFIFLVAFIDVGGVVLGIAAQSKELINEHGDVLGAQRAFITVGAGICMSSFCGTSPMIIFLESAAAVQQGGRTGFGAVLAGALFGLSMFFVPALSAVPRSATAPVLVLVGSFMMGAVMAIPWEKINHSLPAFITVCMITFTCSISYGLIAGLAFYFILNLPFVVAKIFNWRWLKKRLTIEEIIGTPIERQLEVEREIEAERQRTSVFMFKIDDQLLHDTERSLPLKIGRRFTEPIDPAGHAKHRISALSGV</sequence>
<feature type="transmembrane region" description="Helical" evidence="7">
    <location>
        <begin position="136"/>
        <end position="159"/>
    </location>
</feature>
<feature type="transmembrane region" description="Helical" evidence="7">
    <location>
        <begin position="275"/>
        <end position="298"/>
    </location>
</feature>
<evidence type="ECO:0000256" key="6">
    <source>
        <dbReference type="ARBA" id="ARBA00023136"/>
    </source>
</evidence>
<feature type="transmembrane region" description="Helical" evidence="7">
    <location>
        <begin position="318"/>
        <end position="340"/>
    </location>
</feature>
<dbReference type="InterPro" id="IPR045018">
    <property type="entry name" value="Azg-like"/>
</dbReference>
<dbReference type="STRING" id="1169540.A0A0G4E903"/>
<keyword evidence="6 7" id="KW-0472">Membrane</keyword>
<dbReference type="GO" id="GO:0005345">
    <property type="term" value="F:purine nucleobase transmembrane transporter activity"/>
    <property type="evidence" value="ECO:0007669"/>
    <property type="project" value="TreeGrafter"/>
</dbReference>
<keyword evidence="5 7" id="KW-1133">Transmembrane helix</keyword>
<dbReference type="EMBL" id="CDMY01000027">
    <property type="protein sequence ID" value="CEL91875.1"/>
    <property type="molecule type" value="Genomic_DNA"/>
</dbReference>
<dbReference type="PANTHER" id="PTHR43337:SF1">
    <property type="entry name" value="XANTHINE_URACIL PERMEASE C887.17-RELATED"/>
    <property type="match status" value="1"/>
</dbReference>
<dbReference type="GO" id="GO:0005886">
    <property type="term" value="C:plasma membrane"/>
    <property type="evidence" value="ECO:0007669"/>
    <property type="project" value="TreeGrafter"/>
</dbReference>
<accession>A0A0G4E903</accession>
<evidence type="ECO:0000256" key="3">
    <source>
        <dbReference type="ARBA" id="ARBA00022448"/>
    </source>
</evidence>
<dbReference type="GO" id="GO:0012505">
    <property type="term" value="C:endomembrane system"/>
    <property type="evidence" value="ECO:0007669"/>
    <property type="project" value="UniProtKB-SubCell"/>
</dbReference>
<feature type="transmembrane region" description="Helical" evidence="7">
    <location>
        <begin position="171"/>
        <end position="190"/>
    </location>
</feature>
<proteinExistence type="inferred from homology"/>
<keyword evidence="4 7" id="KW-0812">Transmembrane</keyword>
<evidence type="ECO:0000256" key="7">
    <source>
        <dbReference type="SAM" id="Phobius"/>
    </source>
</evidence>
<evidence type="ECO:0000256" key="2">
    <source>
        <dbReference type="ARBA" id="ARBA00005697"/>
    </source>
</evidence>
<feature type="transmembrane region" description="Helical" evidence="7">
    <location>
        <begin position="85"/>
        <end position="105"/>
    </location>
</feature>
<dbReference type="Pfam" id="PF00860">
    <property type="entry name" value="Xan_ur_permease"/>
    <property type="match status" value="1"/>
</dbReference>
<dbReference type="InterPro" id="IPR006043">
    <property type="entry name" value="NCS2"/>
</dbReference>
<evidence type="ECO:0000313" key="9">
    <source>
        <dbReference type="Proteomes" id="UP000041254"/>
    </source>
</evidence>
<keyword evidence="9" id="KW-1185">Reference proteome</keyword>
<evidence type="ECO:0000256" key="4">
    <source>
        <dbReference type="ARBA" id="ARBA00022692"/>
    </source>
</evidence>
<dbReference type="PANTHER" id="PTHR43337">
    <property type="entry name" value="XANTHINE/URACIL PERMEASE C887.17-RELATED"/>
    <property type="match status" value="1"/>
</dbReference>
<organism evidence="8 9">
    <name type="scientific">Vitrella brassicaformis (strain CCMP3155)</name>
    <dbReference type="NCBI Taxonomy" id="1169540"/>
    <lineage>
        <taxon>Eukaryota</taxon>
        <taxon>Sar</taxon>
        <taxon>Alveolata</taxon>
        <taxon>Colpodellida</taxon>
        <taxon>Vitrellaceae</taxon>
        <taxon>Vitrella</taxon>
    </lineage>
</organism>
<feature type="transmembrane region" description="Helical" evidence="7">
    <location>
        <begin position="380"/>
        <end position="399"/>
    </location>
</feature>
<gene>
    <name evidence="8" type="ORF">Vbra_1478</name>
</gene>
<dbReference type="InParanoid" id="A0A0G4E903"/>
<evidence type="ECO:0008006" key="10">
    <source>
        <dbReference type="Google" id="ProtNLM"/>
    </source>
</evidence>
<feature type="transmembrane region" description="Helical" evidence="7">
    <location>
        <begin position="352"/>
        <end position="373"/>
    </location>
</feature>
<feature type="transmembrane region" description="Helical" evidence="7">
    <location>
        <begin position="210"/>
        <end position="225"/>
    </location>
</feature>
<dbReference type="OrthoDB" id="417448at2759"/>
<name>A0A0G4E903_VITBC</name>
<dbReference type="OMA" id="AYCTDAF"/>
<dbReference type="AlphaFoldDB" id="A0A0G4E903"/>